<keyword evidence="3" id="KW-1185">Reference proteome</keyword>
<protein>
    <submittedName>
        <fullName evidence="2">Uncharacterized protein</fullName>
    </submittedName>
</protein>
<organism evidence="2 3">
    <name type="scientific">Ohtaekwangia koreensis</name>
    <dbReference type="NCBI Taxonomy" id="688867"/>
    <lineage>
        <taxon>Bacteria</taxon>
        <taxon>Pseudomonadati</taxon>
        <taxon>Bacteroidota</taxon>
        <taxon>Cytophagia</taxon>
        <taxon>Cytophagales</taxon>
        <taxon>Fulvivirgaceae</taxon>
        <taxon>Ohtaekwangia</taxon>
    </lineage>
</organism>
<feature type="coiled-coil region" evidence="1">
    <location>
        <begin position="108"/>
        <end position="149"/>
    </location>
</feature>
<accession>A0A1T5J7P3</accession>
<gene>
    <name evidence="2" type="ORF">SAMN05660236_0833</name>
</gene>
<keyword evidence="1" id="KW-0175">Coiled coil</keyword>
<reference evidence="2 3" key="1">
    <citation type="submission" date="2017-02" db="EMBL/GenBank/DDBJ databases">
        <authorList>
            <person name="Peterson S.W."/>
        </authorList>
    </citation>
    <scope>NUCLEOTIDE SEQUENCE [LARGE SCALE GENOMIC DNA]</scope>
    <source>
        <strain evidence="2 3">DSM 25262</strain>
    </source>
</reference>
<dbReference type="Gene3D" id="1.20.5.340">
    <property type="match status" value="1"/>
</dbReference>
<dbReference type="RefSeq" id="WP_079685424.1">
    <property type="nucleotide sequence ID" value="NZ_FUZU01000001.1"/>
</dbReference>
<evidence type="ECO:0000256" key="1">
    <source>
        <dbReference type="SAM" id="Coils"/>
    </source>
</evidence>
<dbReference type="SUPFAM" id="SSF90257">
    <property type="entry name" value="Myosin rod fragments"/>
    <property type="match status" value="1"/>
</dbReference>
<dbReference type="STRING" id="688867.SAMN05660236_0833"/>
<dbReference type="Proteomes" id="UP000190961">
    <property type="component" value="Unassembled WGS sequence"/>
</dbReference>
<dbReference type="OrthoDB" id="662023at2"/>
<name>A0A1T5J7P3_9BACT</name>
<evidence type="ECO:0000313" key="2">
    <source>
        <dbReference type="EMBL" id="SKC47278.1"/>
    </source>
</evidence>
<proteinExistence type="predicted"/>
<dbReference type="EMBL" id="FUZU01000001">
    <property type="protein sequence ID" value="SKC47278.1"/>
    <property type="molecule type" value="Genomic_DNA"/>
</dbReference>
<sequence>MALIAKEKYDQRKVDRLGEHIRTYFEKGKPIEFEIVVDSFKVVRRTSDIDMFNMYESYVDGHTKCIEFILFAGSSNNNDKHIFMLSDDGKSSLDGIDIEQQIQSGVDKRLREKEFEDLREENKELHDEVKELEREIEKLEKEKQALEASRSPLSGVIGEIGSSVVENLIKRNPQIVSRIPGAEALAGLLDTKPVVTEDIEHTEVSFKPKDQSQAQDHSAIQLSEEQHNALLFVEGIKSQFNKDEYDKVSLIVQLLATDKSRLDVIIELLKH</sequence>
<evidence type="ECO:0000313" key="3">
    <source>
        <dbReference type="Proteomes" id="UP000190961"/>
    </source>
</evidence>
<dbReference type="AlphaFoldDB" id="A0A1T5J7P3"/>